<dbReference type="AlphaFoldDB" id="A0A1V6N4D7"/>
<accession>A0A1V6N4D7</accession>
<evidence type="ECO:0000256" key="1">
    <source>
        <dbReference type="SAM" id="Phobius"/>
    </source>
</evidence>
<reference evidence="2 3" key="1">
    <citation type="submission" date="2014-12" db="EMBL/GenBank/DDBJ databases">
        <title>Genome sequence of Methanobrevibacter arboriphilicus DH1, DSM1125.</title>
        <authorList>
            <person name="Poehlein A."/>
            <person name="Thauer R.K."/>
            <person name="Seedorf H."/>
            <person name="Daniel R."/>
        </authorList>
    </citation>
    <scope>NUCLEOTIDE SEQUENCE [LARGE SCALE GENOMIC DNA]</scope>
    <source>
        <strain evidence="2 3">DH1</strain>
    </source>
</reference>
<feature type="transmembrane region" description="Helical" evidence="1">
    <location>
        <begin position="7"/>
        <end position="26"/>
    </location>
</feature>
<keyword evidence="1" id="KW-0812">Transmembrane</keyword>
<keyword evidence="1" id="KW-0472">Membrane</keyword>
<protein>
    <submittedName>
        <fullName evidence="2">Uncharacterized protein</fullName>
    </submittedName>
</protein>
<keyword evidence="1" id="KW-1133">Transmembrane helix</keyword>
<sequence length="57" mass="6211">MKSESKKILIIGIICVVVLISIKQLIVPKGSLSFFISIIIAGGIGIFLARKIKEIEK</sequence>
<comment type="caution">
    <text evidence="2">The sequence shown here is derived from an EMBL/GenBank/DDBJ whole genome shotgun (WGS) entry which is preliminary data.</text>
</comment>
<dbReference type="EMBL" id="JXMW01000003">
    <property type="protein sequence ID" value="OQD59443.1"/>
    <property type="molecule type" value="Genomic_DNA"/>
</dbReference>
<evidence type="ECO:0000313" key="2">
    <source>
        <dbReference type="EMBL" id="OQD59443.1"/>
    </source>
</evidence>
<keyword evidence="3" id="KW-1185">Reference proteome</keyword>
<feature type="transmembrane region" description="Helical" evidence="1">
    <location>
        <begin position="32"/>
        <end position="49"/>
    </location>
</feature>
<dbReference type="RefSeq" id="WP_158082509.1">
    <property type="nucleotide sequence ID" value="NZ_JXMW01000003.1"/>
</dbReference>
<evidence type="ECO:0000313" key="3">
    <source>
        <dbReference type="Proteomes" id="UP000191661"/>
    </source>
</evidence>
<dbReference type="Proteomes" id="UP000191661">
    <property type="component" value="Unassembled WGS sequence"/>
</dbReference>
<name>A0A1V6N4D7_METAZ</name>
<gene>
    <name evidence="2" type="ORF">MBBAR_3c00990</name>
</gene>
<proteinExistence type="predicted"/>
<organism evidence="2 3">
    <name type="scientific">Methanobrevibacter arboriphilus JCM 13429 = DSM 1125</name>
    <dbReference type="NCBI Taxonomy" id="1300164"/>
    <lineage>
        <taxon>Archaea</taxon>
        <taxon>Methanobacteriati</taxon>
        <taxon>Methanobacteriota</taxon>
        <taxon>Methanomada group</taxon>
        <taxon>Methanobacteria</taxon>
        <taxon>Methanobacteriales</taxon>
        <taxon>Methanobacteriaceae</taxon>
        <taxon>Methanobrevibacter</taxon>
    </lineage>
</organism>